<proteinExistence type="predicted"/>
<dbReference type="RefSeq" id="WP_317233541.1">
    <property type="nucleotide sequence ID" value="NZ_JAWJUL010000012.1"/>
</dbReference>
<sequence>MRTFLLATCVSVFIPLSAYAVDLVGGGLRVVSVEQIDDSKVVIKLDNGNGVVDPVWVDCISAEWGFEGSERGTAVKADQRSQAVAYRACRDIPYKSAVVQVAGAWRSEVQIIDPEKVPEPIIARVPIEEGALTTYTRSGYPRTYAAWGDQGVARIVERERAAAIHVANSGQCDRVTLVVLSERESIPPNEIIVFVDCGNRNRFYIGSEELKLDPQLLKVRKRI</sequence>
<evidence type="ECO:0000256" key="1">
    <source>
        <dbReference type="SAM" id="SignalP"/>
    </source>
</evidence>
<reference evidence="3 4" key="1">
    <citation type="submission" date="2023-10" db="EMBL/GenBank/DDBJ databases">
        <title>Pseudomonas otitidis isolated from a paediatric patient with cystic fibrosis in Chile.</title>
        <authorList>
            <person name="Amsteins-Romero L."/>
            <person name="Opazo-Capurro A."/>
            <person name="Matus-Kohler M."/>
            <person name="Gonzalez-Rocha G."/>
        </authorList>
    </citation>
    <scope>NUCLEOTIDE SEQUENCE [LARGE SCALE GENOMIC DNA]</scope>
    <source>
        <strain evidence="3 4">P-714</strain>
    </source>
</reference>
<keyword evidence="4" id="KW-1185">Reference proteome</keyword>
<feature type="signal peptide" evidence="1">
    <location>
        <begin position="1"/>
        <end position="20"/>
    </location>
</feature>
<gene>
    <name evidence="2" type="ORF">R0G64_04680</name>
    <name evidence="3" type="ORF">R0G64_04825</name>
</gene>
<evidence type="ECO:0000313" key="3">
    <source>
        <dbReference type="EMBL" id="MDV3438756.1"/>
    </source>
</evidence>
<protein>
    <submittedName>
        <fullName evidence="3">Uncharacterized protein</fullName>
    </submittedName>
</protein>
<feature type="chain" id="PRO_5045032689" evidence="1">
    <location>
        <begin position="21"/>
        <end position="223"/>
    </location>
</feature>
<accession>A0ABU3XMQ0</accession>
<evidence type="ECO:0000313" key="2">
    <source>
        <dbReference type="EMBL" id="MDV3438727.1"/>
    </source>
</evidence>
<dbReference type="EMBL" id="JAWJUL010000012">
    <property type="protein sequence ID" value="MDV3438727.1"/>
    <property type="molecule type" value="Genomic_DNA"/>
</dbReference>
<dbReference type="EMBL" id="JAWJUL010000012">
    <property type="protein sequence ID" value="MDV3438756.1"/>
    <property type="molecule type" value="Genomic_DNA"/>
</dbReference>
<organism evidence="3 4">
    <name type="scientific">Metapseudomonas otitidis</name>
    <dbReference type="NCBI Taxonomy" id="319939"/>
    <lineage>
        <taxon>Bacteria</taxon>
        <taxon>Pseudomonadati</taxon>
        <taxon>Pseudomonadota</taxon>
        <taxon>Gammaproteobacteria</taxon>
        <taxon>Pseudomonadales</taxon>
        <taxon>Pseudomonadaceae</taxon>
        <taxon>Metapseudomonas</taxon>
    </lineage>
</organism>
<dbReference type="Proteomes" id="UP001273935">
    <property type="component" value="Unassembled WGS sequence"/>
</dbReference>
<evidence type="ECO:0000313" key="4">
    <source>
        <dbReference type="Proteomes" id="UP001273935"/>
    </source>
</evidence>
<comment type="caution">
    <text evidence="3">The sequence shown here is derived from an EMBL/GenBank/DDBJ whole genome shotgun (WGS) entry which is preliminary data.</text>
</comment>
<name>A0ABU3XMQ0_9GAMM</name>
<keyword evidence="1" id="KW-0732">Signal</keyword>